<accession>A0A0F4ZEZ2</accession>
<protein>
    <submittedName>
        <fullName evidence="2">Uncharacterized protein</fullName>
    </submittedName>
</protein>
<feature type="binding site" evidence="1">
    <location>
        <position position="120"/>
    </location>
    <ligand>
        <name>substrate</name>
    </ligand>
</feature>
<proteinExistence type="predicted"/>
<feature type="binding site" evidence="1">
    <location>
        <begin position="98"/>
        <end position="101"/>
    </location>
    <ligand>
        <name>substrate</name>
    </ligand>
</feature>
<keyword evidence="1" id="KW-0460">Magnesium</keyword>
<dbReference type="EMBL" id="LAEV01001196">
    <property type="protein sequence ID" value="KKA28676.1"/>
    <property type="molecule type" value="Genomic_DNA"/>
</dbReference>
<dbReference type="GO" id="GO:0008948">
    <property type="term" value="F:oxaloacetate decarboxylase activity"/>
    <property type="evidence" value="ECO:0007669"/>
    <property type="project" value="TreeGrafter"/>
</dbReference>
<comment type="caution">
    <text evidence="2">The sequence shown here is derived from an EMBL/GenBank/DDBJ whole genome shotgun (WGS) entry which is preliminary data.</text>
</comment>
<sequence length="220" mass="23327">MDNRKQTQLLEYSACDISDALVHLGIANGGFLRDLHARNTPRPVLAPAFTVLFTPKSAAPAALPPANIPPAMHWVDMAERDSIVVIHQPPGQTNAVCGGIMALRMAVLGVAGVLVDGRVRDVQEFAALDVPILSTGTSTVGAGASSRAHSVQVPLDIDGTLVSPGDIIYIDPDNGVVCIPISMLDQVMELLPILKEADDKVKADVMAGLTVKEAFSRHRR</sequence>
<reference evidence="2 3" key="1">
    <citation type="submission" date="2015-03" db="EMBL/GenBank/DDBJ databases">
        <authorList>
            <person name="Radwan O."/>
            <person name="Al-Naeli F.A."/>
            <person name="Rendon G.A."/>
            <person name="Fields C."/>
        </authorList>
    </citation>
    <scope>NUCLEOTIDE SEQUENCE [LARGE SCALE GENOMIC DNA]</scope>
    <source>
        <strain evidence="2">CR-DP1</strain>
    </source>
</reference>
<dbReference type="GO" id="GO:0047443">
    <property type="term" value="F:4-hydroxy-4-methyl-2-oxoglutarate aldolase activity"/>
    <property type="evidence" value="ECO:0007669"/>
    <property type="project" value="TreeGrafter"/>
</dbReference>
<dbReference type="InterPro" id="IPR036704">
    <property type="entry name" value="RraA/RraA-like_sf"/>
</dbReference>
<dbReference type="Proteomes" id="UP000033483">
    <property type="component" value="Unassembled WGS sequence"/>
</dbReference>
<organism evidence="2 3">
    <name type="scientific">Thielaviopsis punctulata</name>
    <dbReference type="NCBI Taxonomy" id="72032"/>
    <lineage>
        <taxon>Eukaryota</taxon>
        <taxon>Fungi</taxon>
        <taxon>Dikarya</taxon>
        <taxon>Ascomycota</taxon>
        <taxon>Pezizomycotina</taxon>
        <taxon>Sordariomycetes</taxon>
        <taxon>Hypocreomycetidae</taxon>
        <taxon>Microascales</taxon>
        <taxon>Ceratocystidaceae</taxon>
        <taxon>Thielaviopsis</taxon>
    </lineage>
</organism>
<dbReference type="CDD" id="cd16841">
    <property type="entry name" value="RraA_family"/>
    <property type="match status" value="1"/>
</dbReference>
<dbReference type="Gene3D" id="3.50.30.40">
    <property type="entry name" value="Ribonuclease E inhibitor RraA/RraA-like"/>
    <property type="match status" value="1"/>
</dbReference>
<keyword evidence="1" id="KW-0479">Metal-binding</keyword>
<dbReference type="GO" id="GO:0046872">
    <property type="term" value="F:metal ion binding"/>
    <property type="evidence" value="ECO:0007669"/>
    <property type="project" value="UniProtKB-KW"/>
</dbReference>
<feature type="binding site" evidence="1">
    <location>
        <position position="121"/>
    </location>
    <ligand>
        <name>Mg(2+)</name>
        <dbReference type="ChEBI" id="CHEBI:18420"/>
    </ligand>
</feature>
<evidence type="ECO:0000256" key="1">
    <source>
        <dbReference type="PIRSR" id="PIRSR605493-1"/>
    </source>
</evidence>
<dbReference type="OrthoDB" id="1476984at2759"/>
<name>A0A0F4ZEZ2_9PEZI</name>
<dbReference type="InterPro" id="IPR005493">
    <property type="entry name" value="RraA/RraA-like"/>
</dbReference>
<dbReference type="AlphaFoldDB" id="A0A0F4ZEZ2"/>
<dbReference type="PANTHER" id="PTHR33254">
    <property type="entry name" value="4-HYDROXY-4-METHYL-2-OXOGLUTARATE ALDOLASE 3-RELATED"/>
    <property type="match status" value="1"/>
</dbReference>
<dbReference type="SUPFAM" id="SSF89562">
    <property type="entry name" value="RraA-like"/>
    <property type="match status" value="1"/>
</dbReference>
<dbReference type="PANTHER" id="PTHR33254:SF4">
    <property type="entry name" value="4-HYDROXY-4-METHYL-2-OXOGLUTARATE ALDOLASE 3-RELATED"/>
    <property type="match status" value="1"/>
</dbReference>
<gene>
    <name evidence="2" type="ORF">TD95_003078</name>
</gene>
<evidence type="ECO:0000313" key="3">
    <source>
        <dbReference type="Proteomes" id="UP000033483"/>
    </source>
</evidence>
<evidence type="ECO:0000313" key="2">
    <source>
        <dbReference type="EMBL" id="KKA28676.1"/>
    </source>
</evidence>
<keyword evidence="3" id="KW-1185">Reference proteome</keyword>
<dbReference type="Pfam" id="PF03737">
    <property type="entry name" value="RraA-like"/>
    <property type="match status" value="1"/>
</dbReference>
<comment type="cofactor">
    <cofactor evidence="1">
        <name>Mg(2+)</name>
        <dbReference type="ChEBI" id="CHEBI:18420"/>
    </cofactor>
</comment>